<dbReference type="InterPro" id="IPR000073">
    <property type="entry name" value="AB_hydrolase_1"/>
</dbReference>
<dbReference type="InterPro" id="IPR029058">
    <property type="entry name" value="AB_hydrolase_fold"/>
</dbReference>
<dbReference type="Proteomes" id="UP000035009">
    <property type="component" value="Unassembled WGS sequence"/>
</dbReference>
<evidence type="ECO:0000313" key="2">
    <source>
        <dbReference type="EMBL" id="GAC81315.1"/>
    </source>
</evidence>
<dbReference type="STRING" id="410332.SAMN04488550_1230"/>
<dbReference type="InterPro" id="IPR050266">
    <property type="entry name" value="AB_hydrolase_sf"/>
</dbReference>
<proteinExistence type="predicted"/>
<evidence type="ECO:0000313" key="3">
    <source>
        <dbReference type="Proteomes" id="UP000035009"/>
    </source>
</evidence>
<feature type="domain" description="AB hydrolase-1" evidence="1">
    <location>
        <begin position="13"/>
        <end position="238"/>
    </location>
</feature>
<dbReference type="RefSeq" id="WP_008380972.1">
    <property type="nucleotide sequence ID" value="NZ_BAOP01000032.1"/>
</dbReference>
<dbReference type="AlphaFoldDB" id="M3UMX3"/>
<dbReference type="Pfam" id="PF12697">
    <property type="entry name" value="Abhydrolase_6"/>
    <property type="match status" value="1"/>
</dbReference>
<dbReference type="PRINTS" id="PR00111">
    <property type="entry name" value="ABHYDROLASE"/>
</dbReference>
<dbReference type="eggNOG" id="COG0596">
    <property type="taxonomic scope" value="Bacteria"/>
</dbReference>
<dbReference type="SUPFAM" id="SSF53474">
    <property type="entry name" value="alpha/beta-Hydrolases"/>
    <property type="match status" value="1"/>
</dbReference>
<organism evidence="2 3">
    <name type="scientific">Gordonia malaquae NBRC 108250</name>
    <dbReference type="NCBI Taxonomy" id="1223542"/>
    <lineage>
        <taxon>Bacteria</taxon>
        <taxon>Bacillati</taxon>
        <taxon>Actinomycetota</taxon>
        <taxon>Actinomycetes</taxon>
        <taxon>Mycobacteriales</taxon>
        <taxon>Gordoniaceae</taxon>
        <taxon>Gordonia</taxon>
    </lineage>
</organism>
<dbReference type="Gene3D" id="3.40.50.1820">
    <property type="entry name" value="alpha/beta hydrolase"/>
    <property type="match status" value="1"/>
</dbReference>
<reference evidence="2 3" key="1">
    <citation type="submission" date="2013-02" db="EMBL/GenBank/DDBJ databases">
        <title>Whole genome shotgun sequence of Gordonia malaquae NBRC 108250.</title>
        <authorList>
            <person name="Yoshida I."/>
            <person name="Hosoyama A."/>
            <person name="Tsuchikane K."/>
            <person name="Ando Y."/>
            <person name="Baba S."/>
            <person name="Ohji S."/>
            <person name="Hamada M."/>
            <person name="Tamura T."/>
            <person name="Yamazoe A."/>
            <person name="Yamazaki S."/>
            <person name="Fujita N."/>
        </authorList>
    </citation>
    <scope>NUCLEOTIDE SEQUENCE [LARGE SCALE GENOMIC DNA]</scope>
    <source>
        <strain evidence="2 3">NBRC 108250</strain>
    </source>
</reference>
<keyword evidence="3" id="KW-1185">Reference proteome</keyword>
<keyword evidence="2" id="KW-0378">Hydrolase</keyword>
<sequence>MNVCGAADGRPTVLLSGAGATSTVWFANVSALVDDGHRVYVIDMIGDVGASVATNAPSTTGELVDWLSNTLDGLGVRAASFVGHSYGAMVGLAFALASPGRVRNLVLLDPTSCFAGMAIRYLLHALPVLIRPSAERQSALLAWESGVGLDPEWIALTSYGTEHCPTAKKVVPRRPSREALAALSMPTTVVLAPDSRVHDVRAVEQGVRRSLPEASVTILPSGSHHGLPIDPADDVNAAIIAGLSVGPGLVD</sequence>
<evidence type="ECO:0000259" key="1">
    <source>
        <dbReference type="Pfam" id="PF12697"/>
    </source>
</evidence>
<dbReference type="GO" id="GO:0016020">
    <property type="term" value="C:membrane"/>
    <property type="evidence" value="ECO:0007669"/>
    <property type="project" value="TreeGrafter"/>
</dbReference>
<accession>M3UMX3</accession>
<dbReference type="PANTHER" id="PTHR43798:SF33">
    <property type="entry name" value="HYDROLASE, PUTATIVE (AFU_ORTHOLOGUE AFUA_2G14860)-RELATED"/>
    <property type="match status" value="1"/>
</dbReference>
<dbReference type="GO" id="GO:0016787">
    <property type="term" value="F:hydrolase activity"/>
    <property type="evidence" value="ECO:0007669"/>
    <property type="project" value="UniProtKB-KW"/>
</dbReference>
<dbReference type="PANTHER" id="PTHR43798">
    <property type="entry name" value="MONOACYLGLYCEROL LIPASE"/>
    <property type="match status" value="1"/>
</dbReference>
<dbReference type="EMBL" id="BAOP01000032">
    <property type="protein sequence ID" value="GAC81315.1"/>
    <property type="molecule type" value="Genomic_DNA"/>
</dbReference>
<comment type="caution">
    <text evidence="2">The sequence shown here is derived from an EMBL/GenBank/DDBJ whole genome shotgun (WGS) entry which is preliminary data.</text>
</comment>
<protein>
    <submittedName>
        <fullName evidence="2">Putative hydrolase</fullName>
    </submittedName>
</protein>
<gene>
    <name evidence="2" type="ORF">GM1_032_00150</name>
</gene>
<name>M3UMX3_GORML</name>